<dbReference type="GO" id="GO:0051213">
    <property type="term" value="F:dioxygenase activity"/>
    <property type="evidence" value="ECO:0007669"/>
    <property type="project" value="UniProtKB-KW"/>
</dbReference>
<dbReference type="InterPro" id="IPR005123">
    <property type="entry name" value="Oxoglu/Fe-dep_dioxygenase_dom"/>
</dbReference>
<dbReference type="GeneID" id="17285504"/>
<dbReference type="KEGG" id="ehx:EMIHUDRAFT_433472"/>
<dbReference type="InterPro" id="IPR006620">
    <property type="entry name" value="Pro_4_hyd_alph"/>
</dbReference>
<dbReference type="GO" id="GO:0016705">
    <property type="term" value="F:oxidoreductase activity, acting on paired donors, with incorporation or reduction of molecular oxygen"/>
    <property type="evidence" value="ECO:0007669"/>
    <property type="project" value="InterPro"/>
</dbReference>
<proteinExistence type="predicted"/>
<reference evidence="9" key="1">
    <citation type="journal article" date="2013" name="Nature">
        <title>Pan genome of the phytoplankton Emiliania underpins its global distribution.</title>
        <authorList>
            <person name="Read B.A."/>
            <person name="Kegel J."/>
            <person name="Klute M.J."/>
            <person name="Kuo A."/>
            <person name="Lefebvre S.C."/>
            <person name="Maumus F."/>
            <person name="Mayer C."/>
            <person name="Miller J."/>
            <person name="Monier A."/>
            <person name="Salamov A."/>
            <person name="Young J."/>
            <person name="Aguilar M."/>
            <person name="Claverie J.M."/>
            <person name="Frickenhaus S."/>
            <person name="Gonzalez K."/>
            <person name="Herman E.K."/>
            <person name="Lin Y.C."/>
            <person name="Napier J."/>
            <person name="Ogata H."/>
            <person name="Sarno A.F."/>
            <person name="Shmutz J."/>
            <person name="Schroeder D."/>
            <person name="de Vargas C."/>
            <person name="Verret F."/>
            <person name="von Dassow P."/>
            <person name="Valentin K."/>
            <person name="Van de Peer Y."/>
            <person name="Wheeler G."/>
            <person name="Dacks J.B."/>
            <person name="Delwiche C.F."/>
            <person name="Dyhrman S.T."/>
            <person name="Glockner G."/>
            <person name="John U."/>
            <person name="Richards T."/>
            <person name="Worden A.Z."/>
            <person name="Zhang X."/>
            <person name="Grigoriev I.V."/>
            <person name="Allen A.E."/>
            <person name="Bidle K."/>
            <person name="Borodovsky M."/>
            <person name="Bowler C."/>
            <person name="Brownlee C."/>
            <person name="Cock J.M."/>
            <person name="Elias M."/>
            <person name="Gladyshev V.N."/>
            <person name="Groth M."/>
            <person name="Guda C."/>
            <person name="Hadaegh A."/>
            <person name="Iglesias-Rodriguez M.D."/>
            <person name="Jenkins J."/>
            <person name="Jones B.M."/>
            <person name="Lawson T."/>
            <person name="Leese F."/>
            <person name="Lindquist E."/>
            <person name="Lobanov A."/>
            <person name="Lomsadze A."/>
            <person name="Malik S.B."/>
            <person name="Marsh M.E."/>
            <person name="Mackinder L."/>
            <person name="Mock T."/>
            <person name="Mueller-Roeber B."/>
            <person name="Pagarete A."/>
            <person name="Parker M."/>
            <person name="Probert I."/>
            <person name="Quesneville H."/>
            <person name="Raines C."/>
            <person name="Rensing S.A."/>
            <person name="Riano-Pachon D.M."/>
            <person name="Richier S."/>
            <person name="Rokitta S."/>
            <person name="Shiraiwa Y."/>
            <person name="Soanes D.M."/>
            <person name="van der Giezen M."/>
            <person name="Wahlund T.M."/>
            <person name="Williams B."/>
            <person name="Wilson W."/>
            <person name="Wolfe G."/>
            <person name="Wurch L.L."/>
        </authorList>
    </citation>
    <scope>NUCLEOTIDE SEQUENCE</scope>
</reference>
<dbReference type="EnsemblProtists" id="EOD39674">
    <property type="protein sequence ID" value="EOD39674"/>
    <property type="gene ID" value="EMIHUDRAFT_433472"/>
</dbReference>
<dbReference type="KEGG" id="ehx:EMIHUDRAFT_446794"/>
<dbReference type="RefSeq" id="XP_005792662.1">
    <property type="nucleotide sequence ID" value="XM_005792605.1"/>
</dbReference>
<comment type="cofactor">
    <cofactor evidence="1">
        <name>L-ascorbate</name>
        <dbReference type="ChEBI" id="CHEBI:38290"/>
    </cofactor>
</comment>
<feature type="compositionally biased region" description="Low complexity" evidence="6">
    <location>
        <begin position="390"/>
        <end position="404"/>
    </location>
</feature>
<dbReference type="RefSeq" id="XP_005792103.1">
    <property type="nucleotide sequence ID" value="XM_005792046.1"/>
</dbReference>
<dbReference type="PaxDb" id="2903-EOD39674"/>
<reference evidence="8" key="2">
    <citation type="submission" date="2024-10" db="UniProtKB">
        <authorList>
            <consortium name="EnsemblProtists"/>
        </authorList>
    </citation>
    <scope>IDENTIFICATION</scope>
</reference>
<keyword evidence="3" id="KW-0223">Dioxygenase</keyword>
<evidence type="ECO:0000256" key="6">
    <source>
        <dbReference type="SAM" id="MobiDB-lite"/>
    </source>
</evidence>
<dbReference type="GO" id="GO:0031418">
    <property type="term" value="F:L-ascorbic acid binding"/>
    <property type="evidence" value="ECO:0007669"/>
    <property type="project" value="InterPro"/>
</dbReference>
<sequence length="475" mass="49637">MQWLTGGLRGKSEQKKQSSCRELRIATSGSHSVRSNVEVLRVDGAGSFSQNGRVRAAVFVPTTSTTIQFHAEQQKKSAPCSGRASSVHALQMFSPEDTKTLLDDAKRIGSSIGWVDRGVSLPTQGATPLGPFREPSESLPRAVHVLVQNLTKESQDLVHRAIRERLLPFARRQYPHLTAAFDKQPYPRPGNLFIVRYSAASQRPGGRGLKLHKDETALTFNLCLSHEEEFTGGGTYFPAASSDVDGILIRPKGGYCLVHDGNIKHAGNEVRSGDRFILVGFYNADGRDRAGEDEFFGPAAREAQLRAQLPQPVQTIYFTTAVASQRGGGGPGEGGAAEANGEGAYRADAEYADPPPPARGSVGCGGCGAAAAVLGLSAVAIQGPVSPKEAGAPGASSSAGAAAAPGGGGPPGGANAGACGGGGGGRDEPPLSDTYWRSHSPPHKSQTRGSAPATCMPTWMVVLQGRWRPATALAK</sequence>
<keyword evidence="9" id="KW-1185">Reference proteome</keyword>
<evidence type="ECO:0000256" key="3">
    <source>
        <dbReference type="ARBA" id="ARBA00022964"/>
    </source>
</evidence>
<dbReference type="AlphaFoldDB" id="A0A0D3KV89"/>
<accession>A0A0D3KV89</accession>
<dbReference type="Gene3D" id="2.60.120.620">
    <property type="entry name" value="q2cbj1_9rhob like domain"/>
    <property type="match status" value="1"/>
</dbReference>
<evidence type="ECO:0000259" key="7">
    <source>
        <dbReference type="PROSITE" id="PS51471"/>
    </source>
</evidence>
<keyword evidence="2" id="KW-0479">Metal-binding</keyword>
<feature type="region of interest" description="Disordered" evidence="6">
    <location>
        <begin position="387"/>
        <end position="452"/>
    </location>
</feature>
<protein>
    <recommendedName>
        <fullName evidence="7">Fe2OG dioxygenase domain-containing protein</fullName>
    </recommendedName>
</protein>
<evidence type="ECO:0000256" key="1">
    <source>
        <dbReference type="ARBA" id="ARBA00001961"/>
    </source>
</evidence>
<dbReference type="SMART" id="SM00702">
    <property type="entry name" value="P4Hc"/>
    <property type="match status" value="1"/>
</dbReference>
<evidence type="ECO:0000256" key="4">
    <source>
        <dbReference type="ARBA" id="ARBA00023002"/>
    </source>
</evidence>
<dbReference type="PROSITE" id="PS51471">
    <property type="entry name" value="FE2OG_OXY"/>
    <property type="match status" value="1"/>
</dbReference>
<dbReference type="GO" id="GO:0005506">
    <property type="term" value="F:iron ion binding"/>
    <property type="evidence" value="ECO:0007669"/>
    <property type="project" value="InterPro"/>
</dbReference>
<evidence type="ECO:0000313" key="8">
    <source>
        <dbReference type="EnsemblProtists" id="EOD39674"/>
    </source>
</evidence>
<dbReference type="GeneID" id="17284945"/>
<feature type="domain" description="Fe2OG dioxygenase" evidence="7">
    <location>
        <begin position="185"/>
        <end position="284"/>
    </location>
</feature>
<organism evidence="8 9">
    <name type="scientific">Emiliania huxleyi (strain CCMP1516)</name>
    <dbReference type="NCBI Taxonomy" id="280463"/>
    <lineage>
        <taxon>Eukaryota</taxon>
        <taxon>Haptista</taxon>
        <taxon>Haptophyta</taxon>
        <taxon>Prymnesiophyceae</taxon>
        <taxon>Isochrysidales</taxon>
        <taxon>Noelaerhabdaceae</taxon>
        <taxon>Emiliania</taxon>
    </lineage>
</organism>
<dbReference type="HOGENOM" id="CLU_575458_0_0_1"/>
<evidence type="ECO:0000256" key="5">
    <source>
        <dbReference type="ARBA" id="ARBA00023004"/>
    </source>
</evidence>
<keyword evidence="4" id="KW-0560">Oxidoreductase</keyword>
<evidence type="ECO:0000313" key="9">
    <source>
        <dbReference type="Proteomes" id="UP000013827"/>
    </source>
</evidence>
<feature type="compositionally biased region" description="Gly residues" evidence="6">
    <location>
        <begin position="405"/>
        <end position="424"/>
    </location>
</feature>
<name>A0A0D3KV89_EMIH1</name>
<evidence type="ECO:0000256" key="2">
    <source>
        <dbReference type="ARBA" id="ARBA00022723"/>
    </source>
</evidence>
<keyword evidence="5" id="KW-0408">Iron</keyword>
<dbReference type="Proteomes" id="UP000013827">
    <property type="component" value="Unassembled WGS sequence"/>
</dbReference>
<dbReference type="EnsemblProtists" id="EOD40233">
    <property type="protein sequence ID" value="EOD40233"/>
    <property type="gene ID" value="EMIHUDRAFT_446794"/>
</dbReference>